<keyword evidence="2" id="KW-0812">Transmembrane</keyword>
<dbReference type="EMBL" id="HG937694">
    <property type="protein sequence ID" value="CDP37925.1"/>
    <property type="molecule type" value="Genomic_DNA"/>
</dbReference>
<dbReference type="AlphaFoldDB" id="A0A060T9Y0"/>
<dbReference type="InterPro" id="IPR018571">
    <property type="entry name" value="Membrane_anchor_Opy2_N"/>
</dbReference>
<name>A0A060T9Y0_BLAAD</name>
<keyword evidence="2" id="KW-0472">Membrane</keyword>
<keyword evidence="2" id="KW-1133">Transmembrane helix</keyword>
<feature type="transmembrane region" description="Helical" evidence="2">
    <location>
        <begin position="72"/>
        <end position="95"/>
    </location>
</feature>
<gene>
    <name evidence="4" type="ORF">GNLVRS02_ARAD1D22726g</name>
</gene>
<reference evidence="4" key="2">
    <citation type="submission" date="2014-06" db="EMBL/GenBank/DDBJ databases">
        <title>The complete genome of Blastobotrys (Arxula) adeninivorans LS3 - a yeast of biotechnological interest.</title>
        <authorList>
            <person name="Kunze G."/>
            <person name="Gaillardin C."/>
            <person name="Czernicka M."/>
            <person name="Durrens P."/>
            <person name="Martin T."/>
            <person name="Boer E."/>
            <person name="Gabaldon T."/>
            <person name="Cruz J."/>
            <person name="Talla E."/>
            <person name="Marck C."/>
            <person name="Goffeau A."/>
            <person name="Barbe V."/>
            <person name="Baret P."/>
            <person name="Baronian K."/>
            <person name="Beier S."/>
            <person name="Bleykasten C."/>
            <person name="Bode R."/>
            <person name="Casaregola S."/>
            <person name="Despons L."/>
            <person name="Fairhead C."/>
            <person name="Giersberg M."/>
            <person name="Gierski P."/>
            <person name="Hahnel U."/>
            <person name="Hartmann A."/>
            <person name="Jankowska D."/>
            <person name="Jubin C."/>
            <person name="Jung P."/>
            <person name="Lafontaine I."/>
            <person name="Leh-Louis V."/>
            <person name="Lemaire M."/>
            <person name="Marcet-Houben M."/>
            <person name="Mascher M."/>
            <person name="Morel G."/>
            <person name="Richard G.-F."/>
            <person name="Riechen J."/>
            <person name="Sacerdot C."/>
            <person name="Sarkar A."/>
            <person name="Savel G."/>
            <person name="Schacherer J."/>
            <person name="Sherman D."/>
            <person name="Straub M.-L."/>
            <person name="Stein N."/>
            <person name="Thierry A."/>
            <person name="Trautwein-Schult A."/>
            <person name="Westhof E."/>
            <person name="Worch S."/>
            <person name="Dujon B."/>
            <person name="Souciet J.-L."/>
            <person name="Wincker P."/>
            <person name="Scholz U."/>
            <person name="Neuveglise N."/>
        </authorList>
    </citation>
    <scope>NUCLEOTIDE SEQUENCE</scope>
    <source>
        <strain evidence="4">LS3</strain>
    </source>
</reference>
<reference evidence="4" key="1">
    <citation type="submission" date="2014-02" db="EMBL/GenBank/DDBJ databases">
        <authorList>
            <person name="Genoscope - CEA"/>
        </authorList>
    </citation>
    <scope>NUCLEOTIDE SEQUENCE</scope>
    <source>
        <strain evidence="4">LS3</strain>
    </source>
</reference>
<feature type="region of interest" description="Disordered" evidence="1">
    <location>
        <begin position="350"/>
        <end position="401"/>
    </location>
</feature>
<protein>
    <submittedName>
        <fullName evidence="4">ARAD1D22726p</fullName>
    </submittedName>
</protein>
<feature type="compositionally biased region" description="Basic and acidic residues" evidence="1">
    <location>
        <begin position="444"/>
        <end position="459"/>
    </location>
</feature>
<feature type="compositionally biased region" description="Polar residues" evidence="1">
    <location>
        <begin position="309"/>
        <end position="322"/>
    </location>
</feature>
<accession>A0A060T9Y0</accession>
<feature type="region of interest" description="Disordered" evidence="1">
    <location>
        <begin position="258"/>
        <end position="322"/>
    </location>
</feature>
<evidence type="ECO:0000313" key="4">
    <source>
        <dbReference type="EMBL" id="CDP37925.1"/>
    </source>
</evidence>
<feature type="compositionally biased region" description="Polar residues" evidence="1">
    <location>
        <begin position="430"/>
        <end position="442"/>
    </location>
</feature>
<sequence length="459" mass="49003">MSDLHALFPLSFDKRGCVKCDSSPSCSCAEDEQCTFSVQTCESCAKAICEKTDSSSSGDSSGSSSSSKAGPIAGGVIGGLAAVALVIGFLLWRYVYSARAKRKIAEKQAMEKGDSITPNLDAEDGYFEKTSRGSRYIPGGTAGAGAGRMSTTTLSSVNTSLTRGSNIIPIAYIPGVTGVANDKNNQNIEFSADDILRNSHLSDRDSINYRGSTAVISDAMVLPVNRPVQYGSAQARPIYTGERVNAHSIRIEKSSASLGVKETISEDREAEDAATEPSHGPRTQSSHASMRASTVANSGLAAPSRESLARSNTSASNKDNNKRSVFSSIKDSFKDKLRVSNYSEFDIPFVVDDDDSKKGSPARQPSAVSLKSRGSRSSRVSRTSSRRTNGGRESQRASGEYVIEDLPIEAYLYAKGELSLPEEDEEGHGQASQTNQAGTTQGPERARSPFDDRYKVDES</sequence>
<feature type="domain" description="Membrane anchor Opy2 N-terminal" evidence="3">
    <location>
        <begin position="17"/>
        <end position="49"/>
    </location>
</feature>
<proteinExistence type="predicted"/>
<feature type="compositionally biased region" description="Polar residues" evidence="1">
    <location>
        <begin position="281"/>
        <end position="297"/>
    </location>
</feature>
<evidence type="ECO:0000256" key="2">
    <source>
        <dbReference type="SAM" id="Phobius"/>
    </source>
</evidence>
<dbReference type="Pfam" id="PF09463">
    <property type="entry name" value="Opy2"/>
    <property type="match status" value="1"/>
</dbReference>
<evidence type="ECO:0000256" key="1">
    <source>
        <dbReference type="SAM" id="MobiDB-lite"/>
    </source>
</evidence>
<evidence type="ECO:0000259" key="3">
    <source>
        <dbReference type="Pfam" id="PF09463"/>
    </source>
</evidence>
<feature type="compositionally biased region" description="Low complexity" evidence="1">
    <location>
        <begin position="375"/>
        <end position="392"/>
    </location>
</feature>
<organism evidence="4">
    <name type="scientific">Blastobotrys adeninivorans</name>
    <name type="common">Yeast</name>
    <name type="synonym">Arxula adeninivorans</name>
    <dbReference type="NCBI Taxonomy" id="409370"/>
    <lineage>
        <taxon>Eukaryota</taxon>
        <taxon>Fungi</taxon>
        <taxon>Dikarya</taxon>
        <taxon>Ascomycota</taxon>
        <taxon>Saccharomycotina</taxon>
        <taxon>Dipodascomycetes</taxon>
        <taxon>Dipodascales</taxon>
        <taxon>Trichomonascaceae</taxon>
        <taxon>Blastobotrys</taxon>
    </lineage>
</organism>
<feature type="region of interest" description="Disordered" evidence="1">
    <location>
        <begin position="417"/>
        <end position="459"/>
    </location>
</feature>